<proteinExistence type="predicted"/>
<feature type="domain" description="Protein kinase" evidence="2">
    <location>
        <begin position="193"/>
        <end position="498"/>
    </location>
</feature>
<name>A0A6A5TX21_9PLEO</name>
<dbReference type="GO" id="GO:0005524">
    <property type="term" value="F:ATP binding"/>
    <property type="evidence" value="ECO:0007669"/>
    <property type="project" value="InterPro"/>
</dbReference>
<keyword evidence="4" id="KW-1185">Reference proteome</keyword>
<dbReference type="PANTHER" id="PTHR37542">
    <property type="entry name" value="HELO DOMAIN-CONTAINING PROTEIN-RELATED"/>
    <property type="match status" value="1"/>
</dbReference>
<dbReference type="PROSITE" id="PS50011">
    <property type="entry name" value="PROTEIN_KINASE_DOM"/>
    <property type="match status" value="1"/>
</dbReference>
<dbReference type="OrthoDB" id="1911848at2759"/>
<evidence type="ECO:0000313" key="4">
    <source>
        <dbReference type="Proteomes" id="UP000800035"/>
    </source>
</evidence>
<dbReference type="AlphaFoldDB" id="A0A6A5TX21"/>
<reference evidence="3" key="1">
    <citation type="journal article" date="2020" name="Stud. Mycol.">
        <title>101 Dothideomycetes genomes: a test case for predicting lifestyles and emergence of pathogens.</title>
        <authorList>
            <person name="Haridas S."/>
            <person name="Albert R."/>
            <person name="Binder M."/>
            <person name="Bloem J."/>
            <person name="Labutti K."/>
            <person name="Salamov A."/>
            <person name="Andreopoulos B."/>
            <person name="Baker S."/>
            <person name="Barry K."/>
            <person name="Bills G."/>
            <person name="Bluhm B."/>
            <person name="Cannon C."/>
            <person name="Castanera R."/>
            <person name="Culley D."/>
            <person name="Daum C."/>
            <person name="Ezra D."/>
            <person name="Gonzalez J."/>
            <person name="Henrissat B."/>
            <person name="Kuo A."/>
            <person name="Liang C."/>
            <person name="Lipzen A."/>
            <person name="Lutzoni F."/>
            <person name="Magnuson J."/>
            <person name="Mondo S."/>
            <person name="Nolan M."/>
            <person name="Ohm R."/>
            <person name="Pangilinan J."/>
            <person name="Park H.-J."/>
            <person name="Ramirez L."/>
            <person name="Alfaro M."/>
            <person name="Sun H."/>
            <person name="Tritt A."/>
            <person name="Yoshinaga Y."/>
            <person name="Zwiers L.-H."/>
            <person name="Turgeon B."/>
            <person name="Goodwin S."/>
            <person name="Spatafora J."/>
            <person name="Crous P."/>
            <person name="Grigoriev I."/>
        </authorList>
    </citation>
    <scope>NUCLEOTIDE SEQUENCE</scope>
    <source>
        <strain evidence="3">CBS 675.92</strain>
    </source>
</reference>
<sequence length="510" mass="58091">MGDVLAALGLIDPAIKAGKRLIQACEDFRHANDEIRERIKKIQSVWIVTERQIAFLGRIWKTLDEGLQEHQSELLDELTSKLDAANKQIGRVTHRKETGDEAAKVIRWKYVAIKGSIDKAIEQLREWQREFDPGWFLMMKIADAVIDRELAEEVNPCDVKKGDVDSMSTARNVRKFLKADPQEKFTLWRNPIPAHQNSIPYSAARTVWQSDTRHFIVDTVSCPPGGNLDILYKDVRDLARKLSVADPETFGLLQCAGVVRRKAAGYEKPNVFDFLFLFPKGLQNPRSLRSVLLSKDPNTSLSRRYHVARQLAQSVSYVHTYGFVHKSIRPDTILVMEDGNTPLAASFLLGFEKFRTADGRTLRAGDSVWEKDLYRHPRRQGLKPEEEYRMQHDIYSLGVCMLEIGLWDSFVLFEAGKAIASKVLPGYVDEDEKEYQKAVSLKQSLVEHAKKKLPSRMGDKYTEVVVNCLTCLDEDNVDFGDPSELEDEDGVQIGVRFIEKILRKLNSISI</sequence>
<dbReference type="Proteomes" id="UP000800035">
    <property type="component" value="Unassembled WGS sequence"/>
</dbReference>
<evidence type="ECO:0000259" key="2">
    <source>
        <dbReference type="PROSITE" id="PS50011"/>
    </source>
</evidence>
<dbReference type="EMBL" id="ML976990">
    <property type="protein sequence ID" value="KAF1957171.1"/>
    <property type="molecule type" value="Genomic_DNA"/>
</dbReference>
<gene>
    <name evidence="3" type="ORF">CC80DRAFT_525288</name>
</gene>
<protein>
    <recommendedName>
        <fullName evidence="2">Protein kinase domain-containing protein</fullName>
    </recommendedName>
</protein>
<dbReference type="GO" id="GO:0004672">
    <property type="term" value="F:protein kinase activity"/>
    <property type="evidence" value="ECO:0007669"/>
    <property type="project" value="InterPro"/>
</dbReference>
<dbReference type="PANTHER" id="PTHR37542:SF1">
    <property type="entry name" value="PRION-INHIBITION AND PROPAGATION HELO DOMAIN-CONTAINING PROTEIN"/>
    <property type="match status" value="1"/>
</dbReference>
<accession>A0A6A5TX21</accession>
<dbReference type="Gene3D" id="1.10.510.10">
    <property type="entry name" value="Transferase(Phosphotransferase) domain 1"/>
    <property type="match status" value="1"/>
</dbReference>
<feature type="coiled-coil region" evidence="1">
    <location>
        <begin position="68"/>
        <end position="130"/>
    </location>
</feature>
<dbReference type="InterPro" id="IPR000719">
    <property type="entry name" value="Prot_kinase_dom"/>
</dbReference>
<organism evidence="3 4">
    <name type="scientific">Byssothecium circinans</name>
    <dbReference type="NCBI Taxonomy" id="147558"/>
    <lineage>
        <taxon>Eukaryota</taxon>
        <taxon>Fungi</taxon>
        <taxon>Dikarya</taxon>
        <taxon>Ascomycota</taxon>
        <taxon>Pezizomycotina</taxon>
        <taxon>Dothideomycetes</taxon>
        <taxon>Pleosporomycetidae</taxon>
        <taxon>Pleosporales</taxon>
        <taxon>Massarineae</taxon>
        <taxon>Massarinaceae</taxon>
        <taxon>Byssothecium</taxon>
    </lineage>
</organism>
<evidence type="ECO:0000256" key="1">
    <source>
        <dbReference type="SAM" id="Coils"/>
    </source>
</evidence>
<keyword evidence="1" id="KW-0175">Coiled coil</keyword>
<evidence type="ECO:0000313" key="3">
    <source>
        <dbReference type="EMBL" id="KAF1957171.1"/>
    </source>
</evidence>
<dbReference type="InterPro" id="IPR011009">
    <property type="entry name" value="Kinase-like_dom_sf"/>
</dbReference>
<dbReference type="SUPFAM" id="SSF56112">
    <property type="entry name" value="Protein kinase-like (PK-like)"/>
    <property type="match status" value="1"/>
</dbReference>